<accession>A0A3S0L2F9</accession>
<comment type="caution">
    <text evidence="3">The sequence shown here is derived from an EMBL/GenBank/DDBJ whole genome shotgun (WGS) entry which is preliminary data.</text>
</comment>
<dbReference type="PANTHER" id="PTHR31303">
    <property type="entry name" value="CTP-DEPENDENT DIACYLGLYCEROL KINASE 1"/>
    <property type="match status" value="1"/>
</dbReference>
<feature type="transmembrane region" description="Helical" evidence="1">
    <location>
        <begin position="148"/>
        <end position="166"/>
    </location>
</feature>
<dbReference type="Proteomes" id="UP000489351">
    <property type="component" value="Unassembled WGS sequence"/>
</dbReference>
<keyword evidence="3" id="KW-0548">Nucleotidyltransferase</keyword>
<dbReference type="EMBL" id="WUBZ01000002">
    <property type="protein sequence ID" value="MWV53671.1"/>
    <property type="molecule type" value="Genomic_DNA"/>
</dbReference>
<evidence type="ECO:0000256" key="1">
    <source>
        <dbReference type="SAM" id="Phobius"/>
    </source>
</evidence>
<evidence type="ECO:0000313" key="4">
    <source>
        <dbReference type="Proteomes" id="UP000279908"/>
    </source>
</evidence>
<keyword evidence="1" id="KW-0472">Membrane</keyword>
<proteinExistence type="predicted"/>
<evidence type="ECO:0000313" key="3">
    <source>
        <dbReference type="EMBL" id="RTY39124.1"/>
    </source>
</evidence>
<name>A0A3S0L2F9_CHLPH</name>
<keyword evidence="5" id="KW-1185">Reference proteome</keyword>
<evidence type="ECO:0000313" key="5">
    <source>
        <dbReference type="Proteomes" id="UP000489351"/>
    </source>
</evidence>
<dbReference type="PANTHER" id="PTHR31303:SF1">
    <property type="entry name" value="CTP-DEPENDENT DIACYLGLYCEROL KINASE 1"/>
    <property type="match status" value="1"/>
</dbReference>
<dbReference type="GO" id="GO:0004143">
    <property type="term" value="F:ATP-dependent diacylglycerol kinase activity"/>
    <property type="evidence" value="ECO:0007669"/>
    <property type="project" value="InterPro"/>
</dbReference>
<feature type="transmembrane region" description="Helical" evidence="1">
    <location>
        <begin position="200"/>
        <end position="217"/>
    </location>
</feature>
<evidence type="ECO:0000313" key="2">
    <source>
        <dbReference type="EMBL" id="MWV53671.1"/>
    </source>
</evidence>
<dbReference type="Proteomes" id="UP000279908">
    <property type="component" value="Unassembled WGS sequence"/>
</dbReference>
<feature type="transmembrane region" description="Helical" evidence="1">
    <location>
        <begin position="47"/>
        <end position="65"/>
    </location>
</feature>
<dbReference type="InterPro" id="IPR037997">
    <property type="entry name" value="Dgk1-like"/>
</dbReference>
<protein>
    <submittedName>
        <fullName evidence="3">Phosphatidate cytidylyltransferase</fullName>
    </submittedName>
</protein>
<sequence>MCDLPNRARMTMEAKDRLELRYEVARKAIHLSSLAIAVIYCHIQRELALIILIPLVAGFFLVDLLKNFEGPISRWYHRTFDSMLRHHELEPKKMHLNGATCITLSALFLVLFFPKIIAIAAFSMVSVSDTMAALVGKTFGRHRFADKSLEGSAAFFLSALLIVAIVPNLNPIAGLIMATVGTIVEAFIIRIGGFRIDDNLTIPIVSATAGLLFYQLFMPDAIAVLSLCR</sequence>
<keyword evidence="1" id="KW-1133">Transmembrane helix</keyword>
<keyword evidence="3" id="KW-0808">Transferase</keyword>
<reference evidence="2 5" key="2">
    <citation type="submission" date="2019-11" db="EMBL/GenBank/DDBJ databases">
        <title>Green- and brown-colored morphotypes of Chlorobia in the stratified aquatic ecosystems of Kandalaksha Gulf (White Sea): A model for study of the accessory genome evolution.</title>
        <authorList>
            <person name="Grouzdev D.S."/>
        </authorList>
    </citation>
    <scope>NUCLEOTIDE SEQUENCE [LARGE SCALE GENOMIC DNA]</scope>
    <source>
        <strain evidence="2 5">ZM</strain>
    </source>
</reference>
<gene>
    <name evidence="3" type="ORF">EKD02_03255</name>
    <name evidence="2" type="ORF">GJ685_01160</name>
</gene>
<dbReference type="AlphaFoldDB" id="A0A3S0L2F9"/>
<organism evidence="3 4">
    <name type="scientific">Chlorobium phaeovibrioides</name>
    <dbReference type="NCBI Taxonomy" id="1094"/>
    <lineage>
        <taxon>Bacteria</taxon>
        <taxon>Pseudomonadati</taxon>
        <taxon>Chlorobiota</taxon>
        <taxon>Chlorobiia</taxon>
        <taxon>Chlorobiales</taxon>
        <taxon>Chlorobiaceae</taxon>
        <taxon>Chlorobium/Pelodictyon group</taxon>
        <taxon>Chlorobium</taxon>
    </lineage>
</organism>
<reference evidence="3 4" key="1">
    <citation type="submission" date="2018-12" db="EMBL/GenBank/DDBJ databases">
        <authorList>
            <person name="Lunina O.N."/>
            <person name="Grouzdev D.S."/>
            <person name="Gorlenko V.M."/>
            <person name="Savvichev A.S."/>
        </authorList>
    </citation>
    <scope>NUCLEOTIDE SEQUENCE [LARGE SCALE GENOMIC DNA]</scope>
    <source>
        <strain evidence="3 4">BrKhr-17</strain>
    </source>
</reference>
<feature type="transmembrane region" description="Helical" evidence="1">
    <location>
        <begin position="172"/>
        <end position="193"/>
    </location>
</feature>
<dbReference type="GO" id="GO:0016779">
    <property type="term" value="F:nucleotidyltransferase activity"/>
    <property type="evidence" value="ECO:0007669"/>
    <property type="project" value="UniProtKB-KW"/>
</dbReference>
<keyword evidence="1" id="KW-0812">Transmembrane</keyword>
<dbReference type="EMBL" id="RXYK01000003">
    <property type="protein sequence ID" value="RTY39124.1"/>
    <property type="molecule type" value="Genomic_DNA"/>
</dbReference>